<dbReference type="SUPFAM" id="SSF55021">
    <property type="entry name" value="ACT-like"/>
    <property type="match status" value="1"/>
</dbReference>
<evidence type="ECO:0000256" key="1">
    <source>
        <dbReference type="SAM" id="MobiDB-lite"/>
    </source>
</evidence>
<dbReference type="SMART" id="SM00930">
    <property type="entry name" value="NIL"/>
    <property type="match status" value="1"/>
</dbReference>
<feature type="compositionally biased region" description="Polar residues" evidence="1">
    <location>
        <begin position="1"/>
        <end position="27"/>
    </location>
</feature>
<evidence type="ECO:0000259" key="2">
    <source>
        <dbReference type="SMART" id="SM00930"/>
    </source>
</evidence>
<dbReference type="Pfam" id="PF09383">
    <property type="entry name" value="NIL"/>
    <property type="match status" value="1"/>
</dbReference>
<dbReference type="Proteomes" id="UP001525890">
    <property type="component" value="Unassembled WGS sequence"/>
</dbReference>
<gene>
    <name evidence="3" type="ORF">NG799_19840</name>
</gene>
<dbReference type="RefSeq" id="WP_368008078.1">
    <property type="nucleotide sequence ID" value="NZ_JAMXFF010000033.1"/>
</dbReference>
<proteinExistence type="predicted"/>
<dbReference type="Gene3D" id="3.30.70.260">
    <property type="match status" value="1"/>
</dbReference>
<protein>
    <submittedName>
        <fullName evidence="3">NIL domain-containing protein</fullName>
    </submittedName>
</protein>
<accession>A0ABT2MUY0</accession>
<evidence type="ECO:0000313" key="4">
    <source>
        <dbReference type="Proteomes" id="UP001525890"/>
    </source>
</evidence>
<keyword evidence="4" id="KW-1185">Reference proteome</keyword>
<dbReference type="InterPro" id="IPR018449">
    <property type="entry name" value="NIL_domain"/>
</dbReference>
<evidence type="ECO:0000313" key="3">
    <source>
        <dbReference type="EMBL" id="MCT7968564.1"/>
    </source>
</evidence>
<feature type="domain" description="NIL" evidence="2">
    <location>
        <begin position="33"/>
        <end position="107"/>
    </location>
</feature>
<comment type="caution">
    <text evidence="3">The sequence shown here is derived from an EMBL/GenBank/DDBJ whole genome shotgun (WGS) entry which is preliminary data.</text>
</comment>
<organism evidence="3 4">
    <name type="scientific">Laspinema palackyanum D2a</name>
    <dbReference type="NCBI Taxonomy" id="2953684"/>
    <lineage>
        <taxon>Bacteria</taxon>
        <taxon>Bacillati</taxon>
        <taxon>Cyanobacteriota</taxon>
        <taxon>Cyanophyceae</taxon>
        <taxon>Oscillatoriophycideae</taxon>
        <taxon>Oscillatoriales</taxon>
        <taxon>Laspinemataceae</taxon>
        <taxon>Laspinema</taxon>
        <taxon>Laspinema palackyanum</taxon>
    </lineage>
</organism>
<name>A0ABT2MUY0_9CYAN</name>
<dbReference type="EMBL" id="JAMXFF010000033">
    <property type="protein sequence ID" value="MCT7968564.1"/>
    <property type="molecule type" value="Genomic_DNA"/>
</dbReference>
<sequence length="116" mass="13213">MATHPNYQAQVNGSYPGSQPQPLNLSSDDSRPTHLRIRIRIPKEYQEEPIISHLISDYGLTVNLNAALLSANIKNDGWFDLDLRGKQCQIDSAMIYLNDLDVEIWSKSTDPDEENW</sequence>
<reference evidence="3 4" key="1">
    <citation type="journal article" date="2022" name="Front. Microbiol.">
        <title>High genomic differentiation and limited gene flow indicate recent cryptic speciation within the genus Laspinema (cyanobacteria).</title>
        <authorList>
            <person name="Stanojkovic A."/>
            <person name="Skoupy S."/>
            <person name="Skaloud P."/>
            <person name="Dvorak P."/>
        </authorList>
    </citation>
    <scope>NUCLEOTIDE SEQUENCE [LARGE SCALE GENOMIC DNA]</scope>
    <source>
        <strain evidence="3 4">D2a</strain>
    </source>
</reference>
<dbReference type="InterPro" id="IPR045865">
    <property type="entry name" value="ACT-like_dom_sf"/>
</dbReference>
<feature type="region of interest" description="Disordered" evidence="1">
    <location>
        <begin position="1"/>
        <end position="31"/>
    </location>
</feature>